<dbReference type="SUPFAM" id="SSF103473">
    <property type="entry name" value="MFS general substrate transporter"/>
    <property type="match status" value="1"/>
</dbReference>
<evidence type="ECO:0000313" key="8">
    <source>
        <dbReference type="EMBL" id="PRX41633.1"/>
    </source>
</evidence>
<dbReference type="OrthoDB" id="102502at2"/>
<comment type="caution">
    <text evidence="8">The sequence shown here is derived from an EMBL/GenBank/DDBJ whole genome shotgun (WGS) entry which is preliminary data.</text>
</comment>
<dbReference type="InterPro" id="IPR020846">
    <property type="entry name" value="MFS_dom"/>
</dbReference>
<feature type="transmembrane region" description="Helical" evidence="6">
    <location>
        <begin position="382"/>
        <end position="402"/>
    </location>
</feature>
<dbReference type="GO" id="GO:0005886">
    <property type="term" value="C:plasma membrane"/>
    <property type="evidence" value="ECO:0007669"/>
    <property type="project" value="UniProtKB-SubCell"/>
</dbReference>
<keyword evidence="4 6" id="KW-1133">Transmembrane helix</keyword>
<dbReference type="Pfam" id="PF07690">
    <property type="entry name" value="MFS_1"/>
    <property type="match status" value="1"/>
</dbReference>
<evidence type="ECO:0000256" key="4">
    <source>
        <dbReference type="ARBA" id="ARBA00022989"/>
    </source>
</evidence>
<dbReference type="GO" id="GO:0022857">
    <property type="term" value="F:transmembrane transporter activity"/>
    <property type="evidence" value="ECO:0007669"/>
    <property type="project" value="InterPro"/>
</dbReference>
<evidence type="ECO:0000313" key="9">
    <source>
        <dbReference type="Proteomes" id="UP000237797"/>
    </source>
</evidence>
<feature type="transmembrane region" description="Helical" evidence="6">
    <location>
        <begin position="345"/>
        <end position="370"/>
    </location>
</feature>
<dbReference type="RefSeq" id="WP_106344369.1">
    <property type="nucleotide sequence ID" value="NZ_PVNE01000005.1"/>
</dbReference>
<feature type="transmembrane region" description="Helical" evidence="6">
    <location>
        <begin position="73"/>
        <end position="97"/>
    </location>
</feature>
<keyword evidence="3 6" id="KW-0812">Transmembrane</keyword>
<name>A0A2T0LH13_9BACL</name>
<dbReference type="Gene3D" id="1.20.1250.20">
    <property type="entry name" value="MFS general substrate transporter like domains"/>
    <property type="match status" value="2"/>
</dbReference>
<keyword evidence="2" id="KW-0813">Transport</keyword>
<reference evidence="8 9" key="1">
    <citation type="submission" date="2018-03" db="EMBL/GenBank/DDBJ databases">
        <title>Genomic Encyclopedia of Archaeal and Bacterial Type Strains, Phase II (KMG-II): from individual species to whole genera.</title>
        <authorList>
            <person name="Goeker M."/>
        </authorList>
    </citation>
    <scope>NUCLEOTIDE SEQUENCE [LARGE SCALE GENOMIC DNA]</scope>
    <source>
        <strain evidence="8 9">DSM 44946</strain>
    </source>
</reference>
<dbReference type="PROSITE" id="PS50850">
    <property type="entry name" value="MFS"/>
    <property type="match status" value="1"/>
</dbReference>
<sequence>MSRSRGHAEPFVIAIFVIALDIALMAPLLKTLSGDFGITHRWSAWVIALYLAVFSFALPFAESWMRSIDSRRLFSVSLQLLAIGSVVGAVAPAWLLLLVGRTLQALGASGVVPVMSQGLRQSRRPLLVRTGGLLSVLLIAAPLLSAFLNRQLGWRWVFAAFLPLILLLFLIARRLPAPSPSRLQRLESGSTFFFLGSLLFAMIAVTRMEPLAGWEEMLHPEVFPYWILSVGLIVPLIMVEKRVDHPLFIPRAANRSFIFVQMMAAISGMCLMVPVIIPGWITPLFPDTLEMGGIGLAAVAAAVGGSIPLAGWIAGRWGSRMVLAAGFFTLSLASFILGVSKNFALLFPALLLLGGGIGLIMSAPLHDLLFGRLPLRRVRTGLVVLGMFRAAGGALGLLLITRLIDERNFQAGEALMLVTAASLAGYFLALLLPGCRTDRERR</sequence>
<dbReference type="EMBL" id="PVNE01000005">
    <property type="protein sequence ID" value="PRX41633.1"/>
    <property type="molecule type" value="Genomic_DNA"/>
</dbReference>
<feature type="transmembrane region" description="Helical" evidence="6">
    <location>
        <begin position="293"/>
        <end position="314"/>
    </location>
</feature>
<feature type="transmembrane region" description="Helical" evidence="6">
    <location>
        <begin position="259"/>
        <end position="281"/>
    </location>
</feature>
<feature type="transmembrane region" description="Helical" evidence="6">
    <location>
        <begin position="414"/>
        <end position="432"/>
    </location>
</feature>
<dbReference type="PANTHER" id="PTHR23501">
    <property type="entry name" value="MAJOR FACILITATOR SUPERFAMILY"/>
    <property type="match status" value="1"/>
</dbReference>
<protein>
    <submittedName>
        <fullName evidence="8">MFS transporter</fullName>
    </submittedName>
</protein>
<keyword evidence="5 6" id="KW-0472">Membrane</keyword>
<keyword evidence="9" id="KW-1185">Reference proteome</keyword>
<evidence type="ECO:0000256" key="3">
    <source>
        <dbReference type="ARBA" id="ARBA00022692"/>
    </source>
</evidence>
<feature type="transmembrane region" description="Helical" evidence="6">
    <location>
        <begin position="192"/>
        <end position="210"/>
    </location>
</feature>
<dbReference type="InterPro" id="IPR036259">
    <property type="entry name" value="MFS_trans_sf"/>
</dbReference>
<accession>A0A2T0LH13</accession>
<feature type="transmembrane region" description="Helical" evidence="6">
    <location>
        <begin position="321"/>
        <end position="339"/>
    </location>
</feature>
<feature type="transmembrane region" description="Helical" evidence="6">
    <location>
        <begin position="126"/>
        <end position="148"/>
    </location>
</feature>
<feature type="transmembrane region" description="Helical" evidence="6">
    <location>
        <begin position="154"/>
        <end position="172"/>
    </location>
</feature>
<dbReference type="InterPro" id="IPR011701">
    <property type="entry name" value="MFS"/>
</dbReference>
<evidence type="ECO:0000256" key="2">
    <source>
        <dbReference type="ARBA" id="ARBA00022448"/>
    </source>
</evidence>
<proteinExistence type="predicted"/>
<feature type="transmembrane region" description="Helical" evidence="6">
    <location>
        <begin position="42"/>
        <end position="61"/>
    </location>
</feature>
<evidence type="ECO:0000259" key="7">
    <source>
        <dbReference type="PROSITE" id="PS50850"/>
    </source>
</evidence>
<dbReference type="Proteomes" id="UP000237797">
    <property type="component" value="Unassembled WGS sequence"/>
</dbReference>
<evidence type="ECO:0000256" key="1">
    <source>
        <dbReference type="ARBA" id="ARBA00004651"/>
    </source>
</evidence>
<feature type="domain" description="Major facilitator superfamily (MFS) profile" evidence="7">
    <location>
        <begin position="7"/>
        <end position="437"/>
    </location>
</feature>
<dbReference type="PANTHER" id="PTHR23501:SF190">
    <property type="entry name" value="MAJOR FACILITATOR SUPERFAMILY MFS_1"/>
    <property type="match status" value="1"/>
</dbReference>
<dbReference type="AlphaFoldDB" id="A0A2T0LH13"/>
<feature type="transmembrane region" description="Helical" evidence="6">
    <location>
        <begin position="222"/>
        <end position="239"/>
    </location>
</feature>
<organism evidence="8 9">
    <name type="scientific">Planifilum fimeticola</name>
    <dbReference type="NCBI Taxonomy" id="201975"/>
    <lineage>
        <taxon>Bacteria</taxon>
        <taxon>Bacillati</taxon>
        <taxon>Bacillota</taxon>
        <taxon>Bacilli</taxon>
        <taxon>Bacillales</taxon>
        <taxon>Thermoactinomycetaceae</taxon>
        <taxon>Planifilum</taxon>
    </lineage>
</organism>
<evidence type="ECO:0000256" key="6">
    <source>
        <dbReference type="SAM" id="Phobius"/>
    </source>
</evidence>
<comment type="subcellular location">
    <subcellularLocation>
        <location evidence="1">Cell membrane</location>
        <topology evidence="1">Multi-pass membrane protein</topology>
    </subcellularLocation>
</comment>
<evidence type="ECO:0000256" key="5">
    <source>
        <dbReference type="ARBA" id="ARBA00023136"/>
    </source>
</evidence>
<gene>
    <name evidence="8" type="ORF">CLV97_10560</name>
</gene>
<feature type="transmembrane region" description="Helical" evidence="6">
    <location>
        <begin position="12"/>
        <end position="30"/>
    </location>
</feature>